<protein>
    <submittedName>
        <fullName evidence="2">Uncharacterized protein</fullName>
    </submittedName>
</protein>
<comment type="caution">
    <text evidence="2">The sequence shown here is derived from an EMBL/GenBank/DDBJ whole genome shotgun (WGS) entry which is preliminary data.</text>
</comment>
<sequence length="50" mass="6115">MMSENQIQLRNQVWSPNSCYAWTQNYLTITIYIYIFQILQYFILEFSKIG</sequence>
<evidence type="ECO:0000313" key="3">
    <source>
        <dbReference type="Proteomes" id="UP000683925"/>
    </source>
</evidence>
<accession>A0A8S1SS49</accession>
<organism evidence="2 3">
    <name type="scientific">Paramecium octaurelia</name>
    <dbReference type="NCBI Taxonomy" id="43137"/>
    <lineage>
        <taxon>Eukaryota</taxon>
        <taxon>Sar</taxon>
        <taxon>Alveolata</taxon>
        <taxon>Ciliophora</taxon>
        <taxon>Intramacronucleata</taxon>
        <taxon>Oligohymenophorea</taxon>
        <taxon>Peniculida</taxon>
        <taxon>Parameciidae</taxon>
        <taxon>Paramecium</taxon>
    </lineage>
</organism>
<evidence type="ECO:0000256" key="1">
    <source>
        <dbReference type="SAM" id="Phobius"/>
    </source>
</evidence>
<evidence type="ECO:0000313" key="2">
    <source>
        <dbReference type="EMBL" id="CAD8144361.1"/>
    </source>
</evidence>
<keyword evidence="3" id="KW-1185">Reference proteome</keyword>
<dbReference type="Proteomes" id="UP000683925">
    <property type="component" value="Unassembled WGS sequence"/>
</dbReference>
<keyword evidence="1" id="KW-0472">Membrane</keyword>
<proteinExistence type="predicted"/>
<reference evidence="2" key="1">
    <citation type="submission" date="2021-01" db="EMBL/GenBank/DDBJ databases">
        <authorList>
            <consortium name="Genoscope - CEA"/>
            <person name="William W."/>
        </authorList>
    </citation>
    <scope>NUCLEOTIDE SEQUENCE</scope>
</reference>
<dbReference type="EMBL" id="CAJJDP010000016">
    <property type="protein sequence ID" value="CAD8144361.1"/>
    <property type="molecule type" value="Genomic_DNA"/>
</dbReference>
<keyword evidence="1" id="KW-1133">Transmembrane helix</keyword>
<name>A0A8S1SS49_PAROT</name>
<gene>
    <name evidence="2" type="ORF">POCTA_138.1.T0160110</name>
</gene>
<dbReference type="AlphaFoldDB" id="A0A8S1SS49"/>
<feature type="transmembrane region" description="Helical" evidence="1">
    <location>
        <begin position="26"/>
        <end position="44"/>
    </location>
</feature>
<keyword evidence="1" id="KW-0812">Transmembrane</keyword>